<dbReference type="AlphaFoldDB" id="A0A0F7ZV58"/>
<evidence type="ECO:0000313" key="3">
    <source>
        <dbReference type="Proteomes" id="UP000054481"/>
    </source>
</evidence>
<dbReference type="OrthoDB" id="4925481at2759"/>
<protein>
    <submittedName>
        <fullName evidence="2">Uncharacterized protein</fullName>
    </submittedName>
</protein>
<organism evidence="2 3">
    <name type="scientific">Hirsutella minnesotensis 3608</name>
    <dbReference type="NCBI Taxonomy" id="1043627"/>
    <lineage>
        <taxon>Eukaryota</taxon>
        <taxon>Fungi</taxon>
        <taxon>Dikarya</taxon>
        <taxon>Ascomycota</taxon>
        <taxon>Pezizomycotina</taxon>
        <taxon>Sordariomycetes</taxon>
        <taxon>Hypocreomycetidae</taxon>
        <taxon>Hypocreales</taxon>
        <taxon>Ophiocordycipitaceae</taxon>
        <taxon>Hirsutella</taxon>
    </lineage>
</organism>
<evidence type="ECO:0000256" key="1">
    <source>
        <dbReference type="SAM" id="MobiDB-lite"/>
    </source>
</evidence>
<accession>A0A0F7ZV58</accession>
<keyword evidence="3" id="KW-1185">Reference proteome</keyword>
<reference evidence="2 3" key="1">
    <citation type="journal article" date="2014" name="Genome Biol. Evol.">
        <title>Comparative genomics and transcriptomics analyses reveal divergent lifestyle features of nematode endoparasitic fungus Hirsutella minnesotensis.</title>
        <authorList>
            <person name="Lai Y."/>
            <person name="Liu K."/>
            <person name="Zhang X."/>
            <person name="Zhang X."/>
            <person name="Li K."/>
            <person name="Wang N."/>
            <person name="Shu C."/>
            <person name="Wu Y."/>
            <person name="Wang C."/>
            <person name="Bushley K.E."/>
            <person name="Xiang M."/>
            <person name="Liu X."/>
        </authorList>
    </citation>
    <scope>NUCLEOTIDE SEQUENCE [LARGE SCALE GENOMIC DNA]</scope>
    <source>
        <strain evidence="2 3">3608</strain>
    </source>
</reference>
<feature type="region of interest" description="Disordered" evidence="1">
    <location>
        <begin position="300"/>
        <end position="329"/>
    </location>
</feature>
<proteinExistence type="predicted"/>
<feature type="compositionally biased region" description="Acidic residues" evidence="1">
    <location>
        <begin position="319"/>
        <end position="329"/>
    </location>
</feature>
<gene>
    <name evidence="2" type="ORF">HIM_04494</name>
</gene>
<evidence type="ECO:0000313" key="2">
    <source>
        <dbReference type="EMBL" id="KJZ76038.1"/>
    </source>
</evidence>
<name>A0A0F7ZV58_9HYPO</name>
<dbReference type="EMBL" id="KQ030513">
    <property type="protein sequence ID" value="KJZ76038.1"/>
    <property type="molecule type" value="Genomic_DNA"/>
</dbReference>
<dbReference type="Proteomes" id="UP000054481">
    <property type="component" value="Unassembled WGS sequence"/>
</dbReference>
<sequence length="329" mass="38064">MQDCEALRRAFDEARHRDCLPFDEWLKRTIGGFILVMFNSEKSKEVAISKGLAALPSFFRVQFWAPIYDHRSTSPDQPLDLRDKRATGALFSVLSETYQEQWLRLNSLSAWETEMPTLLELQRVMTRGDASDVRKLRDLTEDVQELLTMLFSTTNNWRLPREASDVEEDPWWSKESTVYRLLVPMERSAGGCPSVPTFLLPTRENVTWLKKAGQRLWALKPCVDLDLPGRGLNIDPRGWSLELRELSRLLRRADLLLRCSRALFLTELLERDLAYEFLHRGRRGLDEEQRLLGSFLMSAQPPQERQVMDHGSAIRNDSVEDDDDSYSGS</sequence>